<dbReference type="Proteomes" id="UP001185092">
    <property type="component" value="Unassembled WGS sequence"/>
</dbReference>
<dbReference type="RefSeq" id="WP_309939910.1">
    <property type="nucleotide sequence ID" value="NZ_AP025305.1"/>
</dbReference>
<organism evidence="2 3">
    <name type="scientific">Aureibacter tunicatorum</name>
    <dbReference type="NCBI Taxonomy" id="866807"/>
    <lineage>
        <taxon>Bacteria</taxon>
        <taxon>Pseudomonadati</taxon>
        <taxon>Bacteroidota</taxon>
        <taxon>Cytophagia</taxon>
        <taxon>Cytophagales</taxon>
        <taxon>Persicobacteraceae</taxon>
        <taxon>Aureibacter</taxon>
    </lineage>
</organism>
<comment type="caution">
    <text evidence="2">The sequence shown here is derived from an EMBL/GenBank/DDBJ whole genome shotgun (WGS) entry which is preliminary data.</text>
</comment>
<dbReference type="AlphaFoldDB" id="A0AAE3XQI7"/>
<dbReference type="InterPro" id="IPR018958">
    <property type="entry name" value="Knr4/Smi1-like_dom"/>
</dbReference>
<dbReference type="SUPFAM" id="SSF160631">
    <property type="entry name" value="SMI1/KNR4-like"/>
    <property type="match status" value="1"/>
</dbReference>
<sequence length="131" mass="15674">MKSIREIESKLNIYLPSDYVNLLLNFPDEIISAELNFENLLDNSNRIIEINLLLRKMEVPEGYLAIGYDVTATHFFIKLDDEDQAVYEYNIAEIAFENYEEDDDENYIFENLIKRRYKNLEEYVDELKSWV</sequence>
<accession>A0AAE3XQI7</accession>
<name>A0AAE3XQI7_9BACT</name>
<evidence type="ECO:0000259" key="1">
    <source>
        <dbReference type="Pfam" id="PF09346"/>
    </source>
</evidence>
<keyword evidence="3" id="KW-1185">Reference proteome</keyword>
<feature type="domain" description="Knr4/Smi1-like" evidence="1">
    <location>
        <begin position="3"/>
        <end position="124"/>
    </location>
</feature>
<protein>
    <recommendedName>
        <fullName evidence="1">Knr4/Smi1-like domain-containing protein</fullName>
    </recommendedName>
</protein>
<reference evidence="2" key="1">
    <citation type="submission" date="2023-07" db="EMBL/GenBank/DDBJ databases">
        <title>Genomic Encyclopedia of Type Strains, Phase IV (KMG-IV): sequencing the most valuable type-strain genomes for metagenomic binning, comparative biology and taxonomic classification.</title>
        <authorList>
            <person name="Goeker M."/>
        </authorList>
    </citation>
    <scope>NUCLEOTIDE SEQUENCE</scope>
    <source>
        <strain evidence="2">DSM 26174</strain>
    </source>
</reference>
<dbReference type="EMBL" id="JAVDQD010000003">
    <property type="protein sequence ID" value="MDR6240076.1"/>
    <property type="molecule type" value="Genomic_DNA"/>
</dbReference>
<proteinExistence type="predicted"/>
<gene>
    <name evidence="2" type="ORF">HNQ88_003124</name>
</gene>
<evidence type="ECO:0000313" key="2">
    <source>
        <dbReference type="EMBL" id="MDR6240076.1"/>
    </source>
</evidence>
<dbReference type="InterPro" id="IPR037883">
    <property type="entry name" value="Knr4/Smi1-like_sf"/>
</dbReference>
<evidence type="ECO:0000313" key="3">
    <source>
        <dbReference type="Proteomes" id="UP001185092"/>
    </source>
</evidence>
<dbReference type="Gene3D" id="3.40.1580.10">
    <property type="entry name" value="SMI1/KNR4-like"/>
    <property type="match status" value="1"/>
</dbReference>
<dbReference type="Pfam" id="PF09346">
    <property type="entry name" value="SMI1_KNR4"/>
    <property type="match status" value="1"/>
</dbReference>